<dbReference type="EMBL" id="FONA01000002">
    <property type="protein sequence ID" value="SFD78443.1"/>
    <property type="molecule type" value="Genomic_DNA"/>
</dbReference>
<dbReference type="InParanoid" id="A0A1I1VBF3"/>
<dbReference type="PROSITE" id="PS01124">
    <property type="entry name" value="HTH_ARAC_FAMILY_2"/>
    <property type="match status" value="1"/>
</dbReference>
<dbReference type="STRING" id="385682.SAMN05444380_10249"/>
<dbReference type="GO" id="GO:0043565">
    <property type="term" value="F:sequence-specific DNA binding"/>
    <property type="evidence" value="ECO:0007669"/>
    <property type="project" value="InterPro"/>
</dbReference>
<dbReference type="EC" id="2.7.13.3" evidence="2"/>
<dbReference type="PROSITE" id="PS00041">
    <property type="entry name" value="HTH_ARAC_FAMILY_1"/>
    <property type="match status" value="1"/>
</dbReference>
<dbReference type="FunFam" id="3.40.50.2300:FF:000138">
    <property type="entry name" value="Two-component system sensor histidine kinase/response regulator"/>
    <property type="match status" value="1"/>
</dbReference>
<dbReference type="Pfam" id="PF12833">
    <property type="entry name" value="HTH_18"/>
    <property type="match status" value="1"/>
</dbReference>
<dbReference type="InterPro" id="IPR013783">
    <property type="entry name" value="Ig-like_fold"/>
</dbReference>
<dbReference type="RefSeq" id="WP_029626638.1">
    <property type="nucleotide sequence ID" value="NZ_AFSL01000065.1"/>
</dbReference>
<dbReference type="InterPro" id="IPR009057">
    <property type="entry name" value="Homeodomain-like_sf"/>
</dbReference>
<dbReference type="Gene3D" id="1.10.10.60">
    <property type="entry name" value="Homeodomain-like"/>
    <property type="match status" value="2"/>
</dbReference>
<feature type="modified residue" description="4-aspartylphosphate" evidence="12">
    <location>
        <position position="1178"/>
    </location>
</feature>
<keyword evidence="14" id="KW-0812">Transmembrane</keyword>
<dbReference type="InterPro" id="IPR003594">
    <property type="entry name" value="HATPase_dom"/>
</dbReference>
<dbReference type="PROSITE" id="PS50110">
    <property type="entry name" value="RESPONSE_REGULATORY"/>
    <property type="match status" value="1"/>
</dbReference>
<dbReference type="Pfam" id="PF02518">
    <property type="entry name" value="HATPase_c"/>
    <property type="match status" value="1"/>
</dbReference>
<dbReference type="SUPFAM" id="SSF46689">
    <property type="entry name" value="Homeodomain-like"/>
    <property type="match status" value="1"/>
</dbReference>
<dbReference type="GO" id="GO:0003700">
    <property type="term" value="F:DNA-binding transcription factor activity"/>
    <property type="evidence" value="ECO:0007669"/>
    <property type="project" value="InterPro"/>
</dbReference>
<gene>
    <name evidence="18" type="ORF">SAMN05444380_10249</name>
</gene>
<keyword evidence="3 12" id="KW-0597">Phosphoprotein</keyword>
<sequence length="1385" mass="158473">MMGQKAGILLFAFVFALQIIIGQENQRTEFHFRHLNSSHGLSSNHITAIHKDHLGFVWFGTISGLNRYDGYSFKVYKNIPGDTTTIPFNNIQDIYEDHRGFLWIISQDNQLAVFDPGKDLFYRNYDLLPGEESIPAQFISGLTVDHDSNLWVASNQYGLFRVNAAQNKTFKIPSAVGDDYSLVSDFITDVIVGNDSTILTVNAFGVVEYVDPNTGKVVKRYPFRMLRRTTEQDYFSLFEDKDGDLWIFSEQNDLGLFYANTKTGQEIHFSVEDNNTLSSDIITGVLQDQYGLIWVATDHGGLQIIDKRDFSVKTVLKENGNAKSLSQNSITSMIRDDSDIIWIGTYKEGVNYYHPDLFQFPLYSHNIFKPDGLPANDIDCFAEDDKGNLFIGTNGSGLIYYDRQNHRFSVFRACPDNPDSLSHDVIVSLLFDSQKRLWIGTYYGGLNCFDGKRFKRYLHDPDDPNTISDNRIWKIYEDRMGRIWIGTLGGGLDLLDDDNNRFLHFRDGDLNSVHSSFILTLYEDRSNNLWIGTSNGIDVLNKTTGRFTHIPANPGKQNALSHHIVLSIIQDKWGNMWFGTRNGLNMYDPQTRKFHLFLERDGLPDNNILNILEDDYNNLWMSTLNGISKLEVIPSEDTLMFSFSNYDVLDGLQGREFNEHAAFKTSHGELLFGGPNGFNLFHPQSIQKRSLIPKVLITGIRLFNRSVKVSEKVDNNIILKRSLFFSDSVVLKHNQNVFSLEFAGVGHPHPEKINYYYKLEGFNDQWVVTDASNRMATYTNLNPGSYIFRVKARLGESGEQGPEKKLVVIIKPPFYATKYAYGAYFILFSGLVILFGTIVRRRERIRFQREQELREHQRIHELDAMKIRFFTNISHEFRTPLTLIITPLDKIVRETQDIDLKEQLQVVLRNARRLLGLVNQLLDFRKIEVQGVTLKRTTGDLVAFVEEVAQSFSDLFESKSIRFGFESNVASLSMGFDHEKVEKIIFNLLSNAFKFSSERGEVKLKIEYFNSKSINDNGPWVKISVSDTGIGISKEKQKHIFDRFFQVENDRINNMGSGIGLSIVREFVLLHGGTISVDSTPGVGSVFVVYLPVVQMQESCKEESVIRSFSQEGQQKKKIERQNIQGNQQLLLIVEDNEDLRFYLKENLNTRYRIVEAQNGKEGYEKAMSVFPDVIISDILMPKMDGIELCRKIKNDPKTSHIPVILLTAKVSSQMEMEGLSAGADDFIAKPFNYEVLELKIQNLIESRKRLRSKLQKQRFEIAPGEIGITSLDEKFISKASLYVEKNISNPELSVERLSQEMGVSRGHLYNKLMALTGKSPSEFIRIMRLKRGAQLLAKSQLTVAEVAYKCGFNDPKYFSRYFKEEFGVSPSQYVRRISQDHNDE</sequence>
<evidence type="ECO:0000256" key="8">
    <source>
        <dbReference type="ARBA" id="ARBA00023012"/>
    </source>
</evidence>
<dbReference type="PANTHER" id="PTHR43547:SF2">
    <property type="entry name" value="HYBRID SIGNAL TRANSDUCTION HISTIDINE KINASE C"/>
    <property type="match status" value="1"/>
</dbReference>
<dbReference type="Pfam" id="PF07495">
    <property type="entry name" value="Y_Y_Y"/>
    <property type="match status" value="1"/>
</dbReference>
<dbReference type="eggNOG" id="COG3292">
    <property type="taxonomic scope" value="Bacteria"/>
</dbReference>
<accession>A0A1I1VBF3</accession>
<name>A0A1I1VBF3_9BACT</name>
<dbReference type="SUPFAM" id="SSF50998">
    <property type="entry name" value="Quinoprotein alcohol dehydrogenase-like"/>
    <property type="match status" value="1"/>
</dbReference>
<evidence type="ECO:0000256" key="9">
    <source>
        <dbReference type="ARBA" id="ARBA00023015"/>
    </source>
</evidence>
<dbReference type="InterPro" id="IPR003661">
    <property type="entry name" value="HisK_dim/P_dom"/>
</dbReference>
<dbReference type="SMART" id="SM00342">
    <property type="entry name" value="HTH_ARAC"/>
    <property type="match status" value="1"/>
</dbReference>
<dbReference type="GO" id="GO:0000155">
    <property type="term" value="F:phosphorelay sensor kinase activity"/>
    <property type="evidence" value="ECO:0007669"/>
    <property type="project" value="InterPro"/>
</dbReference>
<dbReference type="PRINTS" id="PR00344">
    <property type="entry name" value="BCTRLSENSOR"/>
</dbReference>
<dbReference type="InterPro" id="IPR018062">
    <property type="entry name" value="HTH_AraC-typ_CS"/>
</dbReference>
<keyword evidence="8" id="KW-0902">Two-component regulatory system</keyword>
<feature type="domain" description="Histidine kinase" evidence="16">
    <location>
        <begin position="872"/>
        <end position="1095"/>
    </location>
</feature>
<dbReference type="PROSITE" id="PS50109">
    <property type="entry name" value="HIS_KIN"/>
    <property type="match status" value="1"/>
</dbReference>
<keyword evidence="9" id="KW-0805">Transcription regulation</keyword>
<reference evidence="18 19" key="1">
    <citation type="submission" date="2016-10" db="EMBL/GenBank/DDBJ databases">
        <authorList>
            <person name="de Groot N.N."/>
        </authorList>
    </citation>
    <scope>NUCLEOTIDE SEQUENCE [LARGE SCALE GENOMIC DNA]</scope>
    <source>
        <strain evidence="18 19">DSM 19012</strain>
    </source>
</reference>
<feature type="domain" description="HTH araC/xylS-type" evidence="15">
    <location>
        <begin position="1278"/>
        <end position="1377"/>
    </location>
</feature>
<evidence type="ECO:0000256" key="2">
    <source>
        <dbReference type="ARBA" id="ARBA00012438"/>
    </source>
</evidence>
<dbReference type="Gene3D" id="2.130.10.10">
    <property type="entry name" value="YVTN repeat-like/Quinoprotein amine dehydrogenase"/>
    <property type="match status" value="2"/>
</dbReference>
<feature type="domain" description="Response regulatory" evidence="17">
    <location>
        <begin position="1130"/>
        <end position="1245"/>
    </location>
</feature>
<dbReference type="OrthoDB" id="9797097at2"/>
<dbReference type="SUPFAM" id="SSF55874">
    <property type="entry name" value="ATPase domain of HSP90 chaperone/DNA topoisomerase II/histidine kinase"/>
    <property type="match status" value="1"/>
</dbReference>
<dbReference type="Proteomes" id="UP000181976">
    <property type="component" value="Unassembled WGS sequence"/>
</dbReference>
<dbReference type="Pfam" id="PF07494">
    <property type="entry name" value="Reg_prop"/>
    <property type="match status" value="9"/>
</dbReference>
<dbReference type="PANTHER" id="PTHR43547">
    <property type="entry name" value="TWO-COMPONENT HISTIDINE KINASE"/>
    <property type="match status" value="1"/>
</dbReference>
<dbReference type="eggNOG" id="COG0745">
    <property type="taxonomic scope" value="Bacteria"/>
</dbReference>
<dbReference type="InterPro" id="IPR001789">
    <property type="entry name" value="Sig_transdc_resp-reg_receiver"/>
</dbReference>
<dbReference type="FunFam" id="1.10.287.130:FF:000045">
    <property type="entry name" value="Two-component system sensor histidine kinase/response regulator"/>
    <property type="match status" value="1"/>
</dbReference>
<dbReference type="Gene3D" id="2.60.40.10">
    <property type="entry name" value="Immunoglobulins"/>
    <property type="match status" value="1"/>
</dbReference>
<keyword evidence="7" id="KW-0067">ATP-binding</keyword>
<dbReference type="InterPro" id="IPR011123">
    <property type="entry name" value="Y_Y_Y"/>
</dbReference>
<dbReference type="SUPFAM" id="SSF63829">
    <property type="entry name" value="Calcium-dependent phosphotriesterase"/>
    <property type="match status" value="1"/>
</dbReference>
<evidence type="ECO:0000256" key="1">
    <source>
        <dbReference type="ARBA" id="ARBA00000085"/>
    </source>
</evidence>
<dbReference type="CDD" id="cd00082">
    <property type="entry name" value="HisKA"/>
    <property type="match status" value="1"/>
</dbReference>
<keyword evidence="19" id="KW-1185">Reference proteome</keyword>
<evidence type="ECO:0000259" key="15">
    <source>
        <dbReference type="PROSITE" id="PS01124"/>
    </source>
</evidence>
<keyword evidence="14" id="KW-1133">Transmembrane helix</keyword>
<dbReference type="SMART" id="SM00387">
    <property type="entry name" value="HATPase_c"/>
    <property type="match status" value="1"/>
</dbReference>
<dbReference type="InterPro" id="IPR005467">
    <property type="entry name" value="His_kinase_dom"/>
</dbReference>
<evidence type="ECO:0000256" key="10">
    <source>
        <dbReference type="ARBA" id="ARBA00023125"/>
    </source>
</evidence>
<dbReference type="SMART" id="SM00448">
    <property type="entry name" value="REC"/>
    <property type="match status" value="1"/>
</dbReference>
<protein>
    <recommendedName>
        <fullName evidence="2">histidine kinase</fullName>
        <ecNumber evidence="2">2.7.13.3</ecNumber>
    </recommendedName>
</protein>
<dbReference type="InterPro" id="IPR011110">
    <property type="entry name" value="Reg_prop"/>
</dbReference>
<dbReference type="Pfam" id="PF00512">
    <property type="entry name" value="HisKA"/>
    <property type="match status" value="1"/>
</dbReference>
<keyword evidence="13" id="KW-0175">Coiled coil</keyword>
<keyword evidence="5" id="KW-0547">Nucleotide-binding</keyword>
<evidence type="ECO:0000259" key="16">
    <source>
        <dbReference type="PROSITE" id="PS50109"/>
    </source>
</evidence>
<keyword evidence="14" id="KW-0472">Membrane</keyword>
<dbReference type="InterPro" id="IPR011006">
    <property type="entry name" value="CheY-like_superfamily"/>
</dbReference>
<comment type="catalytic activity">
    <reaction evidence="1">
        <text>ATP + protein L-histidine = ADP + protein N-phospho-L-histidine.</text>
        <dbReference type="EC" id="2.7.13.3"/>
    </reaction>
</comment>
<evidence type="ECO:0000313" key="19">
    <source>
        <dbReference type="Proteomes" id="UP000181976"/>
    </source>
</evidence>
<dbReference type="SMART" id="SM00388">
    <property type="entry name" value="HisKA"/>
    <property type="match status" value="1"/>
</dbReference>
<dbReference type="eggNOG" id="COG5002">
    <property type="taxonomic scope" value="Bacteria"/>
</dbReference>
<dbReference type="InterPro" id="IPR036097">
    <property type="entry name" value="HisK_dim/P_sf"/>
</dbReference>
<evidence type="ECO:0000256" key="5">
    <source>
        <dbReference type="ARBA" id="ARBA00022741"/>
    </source>
</evidence>
<evidence type="ECO:0000256" key="11">
    <source>
        <dbReference type="ARBA" id="ARBA00023163"/>
    </source>
</evidence>
<dbReference type="GO" id="GO:0005524">
    <property type="term" value="F:ATP binding"/>
    <property type="evidence" value="ECO:0007669"/>
    <property type="project" value="UniProtKB-KW"/>
</dbReference>
<dbReference type="InterPro" id="IPR004358">
    <property type="entry name" value="Sig_transdc_His_kin-like_C"/>
</dbReference>
<dbReference type="SUPFAM" id="SSF47384">
    <property type="entry name" value="Homodimeric domain of signal transducing histidine kinase"/>
    <property type="match status" value="1"/>
</dbReference>
<dbReference type="Gene3D" id="1.10.287.130">
    <property type="match status" value="1"/>
</dbReference>
<evidence type="ECO:0000256" key="4">
    <source>
        <dbReference type="ARBA" id="ARBA00022679"/>
    </source>
</evidence>
<keyword evidence="11" id="KW-0804">Transcription</keyword>
<dbReference type="InterPro" id="IPR011047">
    <property type="entry name" value="Quinoprotein_ADH-like_sf"/>
</dbReference>
<evidence type="ECO:0000313" key="18">
    <source>
        <dbReference type="EMBL" id="SFD78443.1"/>
    </source>
</evidence>
<dbReference type="Gene3D" id="3.40.50.2300">
    <property type="match status" value="1"/>
</dbReference>
<dbReference type="InterPro" id="IPR018060">
    <property type="entry name" value="HTH_AraC"/>
</dbReference>
<keyword evidence="4" id="KW-0808">Transferase</keyword>
<keyword evidence="10" id="KW-0238">DNA-binding</keyword>
<evidence type="ECO:0000256" key="6">
    <source>
        <dbReference type="ARBA" id="ARBA00022777"/>
    </source>
</evidence>
<evidence type="ECO:0000256" key="13">
    <source>
        <dbReference type="SAM" id="Coils"/>
    </source>
</evidence>
<keyword evidence="6 18" id="KW-0418">Kinase</keyword>
<dbReference type="InterPro" id="IPR036890">
    <property type="entry name" value="HATPase_C_sf"/>
</dbReference>
<dbReference type="Pfam" id="PF00072">
    <property type="entry name" value="Response_reg"/>
    <property type="match status" value="1"/>
</dbReference>
<dbReference type="Gene3D" id="3.30.565.10">
    <property type="entry name" value="Histidine kinase-like ATPase, C-terminal domain"/>
    <property type="match status" value="1"/>
</dbReference>
<feature type="transmembrane region" description="Helical" evidence="14">
    <location>
        <begin position="819"/>
        <end position="839"/>
    </location>
</feature>
<proteinExistence type="predicted"/>
<organism evidence="18 19">
    <name type="scientific">Thermophagus xiamenensis</name>
    <dbReference type="NCBI Taxonomy" id="385682"/>
    <lineage>
        <taxon>Bacteria</taxon>
        <taxon>Pseudomonadati</taxon>
        <taxon>Bacteroidota</taxon>
        <taxon>Bacteroidia</taxon>
        <taxon>Marinilabiliales</taxon>
        <taxon>Marinilabiliaceae</taxon>
        <taxon>Thermophagus</taxon>
    </lineage>
</organism>
<evidence type="ECO:0000256" key="7">
    <source>
        <dbReference type="ARBA" id="ARBA00022840"/>
    </source>
</evidence>
<dbReference type="SUPFAM" id="SSF52172">
    <property type="entry name" value="CheY-like"/>
    <property type="match status" value="1"/>
</dbReference>
<dbReference type="InterPro" id="IPR015943">
    <property type="entry name" value="WD40/YVTN_repeat-like_dom_sf"/>
</dbReference>
<evidence type="ECO:0000256" key="12">
    <source>
        <dbReference type="PROSITE-ProRule" id="PRU00169"/>
    </source>
</evidence>
<feature type="coiled-coil region" evidence="13">
    <location>
        <begin position="1234"/>
        <end position="1261"/>
    </location>
</feature>
<evidence type="ECO:0000259" key="17">
    <source>
        <dbReference type="PROSITE" id="PS50110"/>
    </source>
</evidence>
<dbReference type="CDD" id="cd16922">
    <property type="entry name" value="HATPase_EvgS-ArcB-TorS-like"/>
    <property type="match status" value="1"/>
</dbReference>
<evidence type="ECO:0000256" key="14">
    <source>
        <dbReference type="SAM" id="Phobius"/>
    </source>
</evidence>
<evidence type="ECO:0000256" key="3">
    <source>
        <dbReference type="ARBA" id="ARBA00022553"/>
    </source>
</evidence>
<dbReference type="FunFam" id="3.30.565.10:FF:000037">
    <property type="entry name" value="Hybrid sensor histidine kinase/response regulator"/>
    <property type="match status" value="1"/>
</dbReference>